<evidence type="ECO:0000313" key="3">
    <source>
        <dbReference type="Proteomes" id="UP000796761"/>
    </source>
</evidence>
<dbReference type="PANTHER" id="PTHR33332">
    <property type="entry name" value="REVERSE TRANSCRIPTASE DOMAIN-CONTAINING PROTEIN"/>
    <property type="match status" value="1"/>
</dbReference>
<dbReference type="EMBL" id="SWJQ01000145">
    <property type="protein sequence ID" value="TRZ20563.1"/>
    <property type="molecule type" value="Genomic_DNA"/>
</dbReference>
<evidence type="ECO:0000259" key="1">
    <source>
        <dbReference type="Pfam" id="PF00078"/>
    </source>
</evidence>
<dbReference type="InterPro" id="IPR000477">
    <property type="entry name" value="RT_dom"/>
</dbReference>
<proteinExistence type="predicted"/>
<reference evidence="2" key="1">
    <citation type="submission" date="2019-04" db="EMBL/GenBank/DDBJ databases">
        <title>Genome assembly of Zosterops borbonicus 15179.</title>
        <authorList>
            <person name="Leroy T."/>
            <person name="Anselmetti Y."/>
            <person name="Tilak M.-K."/>
            <person name="Nabholz B."/>
        </authorList>
    </citation>
    <scope>NUCLEOTIDE SEQUENCE</scope>
    <source>
        <strain evidence="2">HGM_15179</strain>
        <tissue evidence="2">Muscle</tissue>
    </source>
</reference>
<feature type="domain" description="Reverse transcriptase" evidence="1">
    <location>
        <begin position="78"/>
        <end position="255"/>
    </location>
</feature>
<comment type="caution">
    <text evidence="2">The sequence shown here is derived from an EMBL/GenBank/DDBJ whole genome shotgun (WGS) entry which is preliminary data.</text>
</comment>
<dbReference type="Pfam" id="PF00078">
    <property type="entry name" value="RVT_1"/>
    <property type="match status" value="1"/>
</dbReference>
<dbReference type="OrthoDB" id="416454at2759"/>
<evidence type="ECO:0000313" key="2">
    <source>
        <dbReference type="EMBL" id="TRZ20563.1"/>
    </source>
</evidence>
<protein>
    <recommendedName>
        <fullName evidence="1">Reverse transcriptase domain-containing protein</fullName>
    </recommendedName>
</protein>
<name>A0A8K1GLV8_9PASS</name>
<accession>A0A8K1GLV8</accession>
<sequence>MKSNGIVPNIEKTNTNGIPESASGGVGYNVPPLKCALSWSTMTARINLSRPRNCAGSTTPADWKLANIVLFKKGKTGKKDDPKKYRPVSFISEPGKAMEIILEGIDKHPKGNANIDHQQGFLRGKSCLSNSISFNDKETHLADQGKPVNTIFLYSSKAFNTVSHRILLDKISSTELDKHIMKWVPRGSILSSVLFNIFRNDLDIGLKGILSKFTDDTKLGEAVGSLDVLQRDLDKIEDWANINHMKFNKGKWCWILHLGWGNPGWIDRLGNEMLESRLMENNLGILVSGKLNMSQQCPGSQEGQPCPGGIRHSMASQAREGIVLLC</sequence>
<dbReference type="Proteomes" id="UP000796761">
    <property type="component" value="Unassembled WGS sequence"/>
</dbReference>
<gene>
    <name evidence="2" type="ORF">HGM15179_006530</name>
</gene>
<organism evidence="2 3">
    <name type="scientific">Zosterops borbonicus</name>
    <dbReference type="NCBI Taxonomy" id="364589"/>
    <lineage>
        <taxon>Eukaryota</taxon>
        <taxon>Metazoa</taxon>
        <taxon>Chordata</taxon>
        <taxon>Craniata</taxon>
        <taxon>Vertebrata</taxon>
        <taxon>Euteleostomi</taxon>
        <taxon>Archelosauria</taxon>
        <taxon>Archosauria</taxon>
        <taxon>Dinosauria</taxon>
        <taxon>Saurischia</taxon>
        <taxon>Theropoda</taxon>
        <taxon>Coelurosauria</taxon>
        <taxon>Aves</taxon>
        <taxon>Neognathae</taxon>
        <taxon>Neoaves</taxon>
        <taxon>Telluraves</taxon>
        <taxon>Australaves</taxon>
        <taxon>Passeriformes</taxon>
        <taxon>Sylvioidea</taxon>
        <taxon>Zosteropidae</taxon>
        <taxon>Zosterops</taxon>
    </lineage>
</organism>
<dbReference type="AlphaFoldDB" id="A0A8K1GLV8"/>
<keyword evidence="3" id="KW-1185">Reference proteome</keyword>